<comment type="subcellular location">
    <subcellularLocation>
        <location evidence="8 9">Nucleus</location>
    </subcellularLocation>
</comment>
<accession>S8CHJ2</accession>
<comment type="caution">
    <text evidence="11">The sequence shown here is derived from an EMBL/GenBank/DDBJ whole genome shotgun (WGS) entry which is preliminary data.</text>
</comment>
<dbReference type="PANTHER" id="PTHR31992:SF12">
    <property type="entry name" value="DOF ZINC FINGER PROTEIN DOF3.4"/>
    <property type="match status" value="1"/>
</dbReference>
<evidence type="ECO:0000256" key="6">
    <source>
        <dbReference type="ARBA" id="ARBA00023163"/>
    </source>
</evidence>
<dbReference type="Pfam" id="PF02701">
    <property type="entry name" value="Zn_ribbon_Dof"/>
    <property type="match status" value="1"/>
</dbReference>
<dbReference type="GO" id="GO:0005634">
    <property type="term" value="C:nucleus"/>
    <property type="evidence" value="ECO:0007669"/>
    <property type="project" value="UniProtKB-SubCell"/>
</dbReference>
<protein>
    <recommendedName>
        <fullName evidence="9">Dof zinc finger protein</fullName>
    </recommendedName>
</protein>
<dbReference type="GO" id="GO:0003677">
    <property type="term" value="F:DNA binding"/>
    <property type="evidence" value="ECO:0007669"/>
    <property type="project" value="UniProtKB-UniRule"/>
</dbReference>
<comment type="function">
    <text evidence="9">Transcription factor that binds specifically to a 5'-AA[AG]G-3' consensus core sequence.</text>
</comment>
<evidence type="ECO:0000313" key="11">
    <source>
        <dbReference type="EMBL" id="EPS66320.1"/>
    </source>
</evidence>
<keyword evidence="5 8" id="KW-0238">DNA-binding</keyword>
<evidence type="ECO:0000256" key="1">
    <source>
        <dbReference type="ARBA" id="ARBA00022723"/>
    </source>
</evidence>
<keyword evidence="4 9" id="KW-0805">Transcription regulation</keyword>
<evidence type="ECO:0000256" key="9">
    <source>
        <dbReference type="RuleBase" id="RU369094"/>
    </source>
</evidence>
<dbReference type="Proteomes" id="UP000015453">
    <property type="component" value="Unassembled WGS sequence"/>
</dbReference>
<dbReference type="InterPro" id="IPR003851">
    <property type="entry name" value="Znf_Dof"/>
</dbReference>
<dbReference type="AlphaFoldDB" id="S8CHJ2"/>
<sequence>APLASKLSCPRCDSINTKFCYYNNYNFSQPRHFCKSCRRYWTHGGTLRDIPVGGANRRGAKRSRAAVESDASVFFPFFQHHDFRRDWEERSFTFPIGGEGRIPVEFSGEGKLLLPPPPHHGGEGIRGLGGVGYTDVAFGIGRNVWPLYG</sequence>
<evidence type="ECO:0000313" key="12">
    <source>
        <dbReference type="Proteomes" id="UP000015453"/>
    </source>
</evidence>
<evidence type="ECO:0000256" key="8">
    <source>
        <dbReference type="PROSITE-ProRule" id="PRU00071"/>
    </source>
</evidence>
<evidence type="ECO:0000256" key="5">
    <source>
        <dbReference type="ARBA" id="ARBA00023125"/>
    </source>
</evidence>
<evidence type="ECO:0000256" key="2">
    <source>
        <dbReference type="ARBA" id="ARBA00022771"/>
    </source>
</evidence>
<feature type="non-terminal residue" evidence="11">
    <location>
        <position position="1"/>
    </location>
</feature>
<reference evidence="11 12" key="1">
    <citation type="journal article" date="2013" name="BMC Genomics">
        <title>The miniature genome of a carnivorous plant Genlisea aurea contains a low number of genes and short non-coding sequences.</title>
        <authorList>
            <person name="Leushkin E.V."/>
            <person name="Sutormin R.A."/>
            <person name="Nabieva E.R."/>
            <person name="Penin A.A."/>
            <person name="Kondrashov A.S."/>
            <person name="Logacheva M.D."/>
        </authorList>
    </citation>
    <scope>NUCLEOTIDE SEQUENCE [LARGE SCALE GENOMIC DNA]</scope>
</reference>
<evidence type="ECO:0000256" key="4">
    <source>
        <dbReference type="ARBA" id="ARBA00023015"/>
    </source>
</evidence>
<dbReference type="PROSITE" id="PS01361">
    <property type="entry name" value="ZF_DOF_1"/>
    <property type="match status" value="1"/>
</dbReference>
<dbReference type="OrthoDB" id="1927254at2759"/>
<keyword evidence="3 9" id="KW-0862">Zinc</keyword>
<name>S8CHJ2_9LAMI</name>
<keyword evidence="12" id="KW-1185">Reference proteome</keyword>
<dbReference type="PANTHER" id="PTHR31992">
    <property type="entry name" value="DOF ZINC FINGER PROTEIN DOF1.4-RELATED"/>
    <property type="match status" value="1"/>
</dbReference>
<feature type="non-terminal residue" evidence="11">
    <location>
        <position position="149"/>
    </location>
</feature>
<proteinExistence type="predicted"/>
<keyword evidence="1 9" id="KW-0479">Metal-binding</keyword>
<dbReference type="GO" id="GO:0003700">
    <property type="term" value="F:DNA-binding transcription factor activity"/>
    <property type="evidence" value="ECO:0007669"/>
    <property type="project" value="UniProtKB-UniRule"/>
</dbReference>
<dbReference type="PROSITE" id="PS50884">
    <property type="entry name" value="ZF_DOF_2"/>
    <property type="match status" value="1"/>
</dbReference>
<gene>
    <name evidence="11" type="ORF">M569_08458</name>
</gene>
<dbReference type="InterPro" id="IPR045174">
    <property type="entry name" value="Dof"/>
</dbReference>
<evidence type="ECO:0000259" key="10">
    <source>
        <dbReference type="PROSITE" id="PS50884"/>
    </source>
</evidence>
<feature type="domain" description="Dof-type" evidence="10">
    <location>
        <begin position="7"/>
        <end position="61"/>
    </location>
</feature>
<dbReference type="EMBL" id="AUSU01003745">
    <property type="protein sequence ID" value="EPS66320.1"/>
    <property type="molecule type" value="Genomic_DNA"/>
</dbReference>
<keyword evidence="6 9" id="KW-0804">Transcription</keyword>
<organism evidence="11 12">
    <name type="scientific">Genlisea aurea</name>
    <dbReference type="NCBI Taxonomy" id="192259"/>
    <lineage>
        <taxon>Eukaryota</taxon>
        <taxon>Viridiplantae</taxon>
        <taxon>Streptophyta</taxon>
        <taxon>Embryophyta</taxon>
        <taxon>Tracheophyta</taxon>
        <taxon>Spermatophyta</taxon>
        <taxon>Magnoliopsida</taxon>
        <taxon>eudicotyledons</taxon>
        <taxon>Gunneridae</taxon>
        <taxon>Pentapetalae</taxon>
        <taxon>asterids</taxon>
        <taxon>lamiids</taxon>
        <taxon>Lamiales</taxon>
        <taxon>Lentibulariaceae</taxon>
        <taxon>Genlisea</taxon>
    </lineage>
</organism>
<keyword evidence="2 8" id="KW-0863">Zinc-finger</keyword>
<evidence type="ECO:0000256" key="7">
    <source>
        <dbReference type="ARBA" id="ARBA00023242"/>
    </source>
</evidence>
<evidence type="ECO:0000256" key="3">
    <source>
        <dbReference type="ARBA" id="ARBA00022833"/>
    </source>
</evidence>
<keyword evidence="7 8" id="KW-0539">Nucleus</keyword>
<dbReference type="GO" id="GO:0008270">
    <property type="term" value="F:zinc ion binding"/>
    <property type="evidence" value="ECO:0007669"/>
    <property type="project" value="UniProtKB-KW"/>
</dbReference>